<dbReference type="InterPro" id="IPR011042">
    <property type="entry name" value="6-blade_b-propeller_TolB-like"/>
</dbReference>
<sequence>IKAQKAYLNENSQKLRTTINEYGEELHIDIDIVMKCLKSNPSEIGSKHLAVLNKQKNEIVRIISEITESIANLKKLLYSNDISLVSAYESRNTEFRRLPPKLTVFFPSFTPLILSTDLDQFFKPFDSLSASSIKTEEHGYTIDAACAKLSLQQKTFTNEPRVLTYINSVYGRSKRIGSVHCQSNDEIWTCGADNMIRLFNLQREQVKSISVMYGNCPEDIAVTMSGDLAYADFHDRSVSIVKDTQIQTVIRIQEWKPRNFCCTASDYFLVVMDNYDEKQTKVVRYYGSTEVQTIQHNEKGQPLYSFAEFTNMYSIFVKTKYICENTNLDICVSDIGARAVVVVNQAGKLRFTYTIPLSLTKPAFEPAGITTDSQSRILIADCFNNCIHILDQDGQFLRYIDNCDLQWPLSLCVDTKDNLFVAEFNTGIIKKIQYYE</sequence>
<feature type="repeat" description="NHL" evidence="2">
    <location>
        <begin position="366"/>
        <end position="393"/>
    </location>
</feature>
<dbReference type="GO" id="GO:0043161">
    <property type="term" value="P:proteasome-mediated ubiquitin-dependent protein catabolic process"/>
    <property type="evidence" value="ECO:0007669"/>
    <property type="project" value="TreeGrafter"/>
</dbReference>
<accession>A0A8W8M8S8</accession>
<evidence type="ECO:0000313" key="4">
    <source>
        <dbReference type="Proteomes" id="UP000005408"/>
    </source>
</evidence>
<dbReference type="GO" id="GO:0061630">
    <property type="term" value="F:ubiquitin protein ligase activity"/>
    <property type="evidence" value="ECO:0007669"/>
    <property type="project" value="TreeGrafter"/>
</dbReference>
<dbReference type="PANTHER" id="PTHR24104">
    <property type="entry name" value="E3 UBIQUITIN-PROTEIN LIGASE NHLRC1-RELATED"/>
    <property type="match status" value="1"/>
</dbReference>
<organism evidence="3 4">
    <name type="scientific">Magallana gigas</name>
    <name type="common">Pacific oyster</name>
    <name type="synonym">Crassostrea gigas</name>
    <dbReference type="NCBI Taxonomy" id="29159"/>
    <lineage>
        <taxon>Eukaryota</taxon>
        <taxon>Metazoa</taxon>
        <taxon>Spiralia</taxon>
        <taxon>Lophotrochozoa</taxon>
        <taxon>Mollusca</taxon>
        <taxon>Bivalvia</taxon>
        <taxon>Autobranchia</taxon>
        <taxon>Pteriomorphia</taxon>
        <taxon>Ostreida</taxon>
        <taxon>Ostreoidea</taxon>
        <taxon>Ostreidae</taxon>
        <taxon>Magallana</taxon>
    </lineage>
</organism>
<proteinExistence type="predicted"/>
<dbReference type="PROSITE" id="PS51125">
    <property type="entry name" value="NHL"/>
    <property type="match status" value="1"/>
</dbReference>
<dbReference type="Proteomes" id="UP000005408">
    <property type="component" value="Unassembled WGS sequence"/>
</dbReference>
<evidence type="ECO:0000256" key="2">
    <source>
        <dbReference type="PROSITE-ProRule" id="PRU00504"/>
    </source>
</evidence>
<name>A0A8W8M8S8_MAGGI</name>
<dbReference type="SUPFAM" id="SSF101898">
    <property type="entry name" value="NHL repeat"/>
    <property type="match status" value="1"/>
</dbReference>
<evidence type="ECO:0000313" key="3">
    <source>
        <dbReference type="EnsemblMetazoa" id="G31592.1:cds"/>
    </source>
</evidence>
<keyword evidence="4" id="KW-1185">Reference proteome</keyword>
<dbReference type="EnsemblMetazoa" id="G31592.2">
    <property type="protein sequence ID" value="G31592.2:cds"/>
    <property type="gene ID" value="G31592"/>
</dbReference>
<dbReference type="GO" id="GO:0008270">
    <property type="term" value="F:zinc ion binding"/>
    <property type="evidence" value="ECO:0007669"/>
    <property type="project" value="UniProtKB-KW"/>
</dbReference>
<evidence type="ECO:0008006" key="5">
    <source>
        <dbReference type="Google" id="ProtNLM"/>
    </source>
</evidence>
<keyword evidence="1" id="KW-0677">Repeat</keyword>
<dbReference type="EnsemblMetazoa" id="G31592.1">
    <property type="protein sequence ID" value="G31592.1:cds"/>
    <property type="gene ID" value="G31592"/>
</dbReference>
<dbReference type="AlphaFoldDB" id="A0A8W8M8S8"/>
<dbReference type="InterPro" id="IPR001258">
    <property type="entry name" value="NHL_repeat"/>
</dbReference>
<evidence type="ECO:0000256" key="1">
    <source>
        <dbReference type="ARBA" id="ARBA00022737"/>
    </source>
</evidence>
<dbReference type="GO" id="GO:0000209">
    <property type="term" value="P:protein polyubiquitination"/>
    <property type="evidence" value="ECO:0007669"/>
    <property type="project" value="TreeGrafter"/>
</dbReference>
<dbReference type="Gene3D" id="2.120.10.30">
    <property type="entry name" value="TolB, C-terminal domain"/>
    <property type="match status" value="1"/>
</dbReference>
<reference evidence="3" key="1">
    <citation type="submission" date="2022-08" db="UniProtKB">
        <authorList>
            <consortium name="EnsemblMetazoa"/>
        </authorList>
    </citation>
    <scope>IDENTIFICATION</scope>
    <source>
        <strain evidence="3">05x7-T-G4-1.051#20</strain>
    </source>
</reference>
<protein>
    <recommendedName>
        <fullName evidence="5">Tripartite motif-containing protein 2</fullName>
    </recommendedName>
</protein>
<dbReference type="InterPro" id="IPR050952">
    <property type="entry name" value="TRIM-NHL_E3_ligases"/>
</dbReference>
<dbReference type="PANTHER" id="PTHR24104:SF25">
    <property type="entry name" value="PROTEIN LIN-41"/>
    <property type="match status" value="1"/>
</dbReference>